<dbReference type="Proteomes" id="UP000199437">
    <property type="component" value="Unassembled WGS sequence"/>
</dbReference>
<sequence>MGQVNVLIAVDGQKLAQQVQDGSLSAGSESAPTSLGSYGESDVFISMIAQHGIATNEQGKSELSINVASNDEIIWTMTTFGNNTDYTAYLYASQFHPNDITGPLFSNSEVEVFLPPSSTPTATPQGFTNTLYTVTGIVNKVNVNMQYTLSFILADNKNNGAVIGYFTWDPFINVNG</sequence>
<name>A0A1I0RRM8_9BACT</name>
<dbReference type="InterPro" id="IPR021087">
    <property type="entry name" value="Uncharacterised_PixA/AidA"/>
</dbReference>
<keyword evidence="2" id="KW-1185">Reference proteome</keyword>
<dbReference type="Gene3D" id="2.60.40.3910">
    <property type="entry name" value="Inclusion body protein"/>
    <property type="match status" value="1"/>
</dbReference>
<dbReference type="GeneID" id="99988670"/>
<organism evidence="1 2">
    <name type="scientific">Roseivirga pacifica</name>
    <dbReference type="NCBI Taxonomy" id="1267423"/>
    <lineage>
        <taxon>Bacteria</taxon>
        <taxon>Pseudomonadati</taxon>
        <taxon>Bacteroidota</taxon>
        <taxon>Cytophagia</taxon>
        <taxon>Cytophagales</taxon>
        <taxon>Roseivirgaceae</taxon>
        <taxon>Roseivirga</taxon>
    </lineage>
</organism>
<dbReference type="RefSeq" id="WP_090261204.1">
    <property type="nucleotide sequence ID" value="NZ_FOIR01000006.1"/>
</dbReference>
<gene>
    <name evidence="1" type="ORF">SAMN05216290_4005</name>
</gene>
<accession>A0A1I0RRM8</accession>
<evidence type="ECO:0000313" key="2">
    <source>
        <dbReference type="Proteomes" id="UP000199437"/>
    </source>
</evidence>
<reference evidence="2" key="1">
    <citation type="submission" date="2016-10" db="EMBL/GenBank/DDBJ databases">
        <authorList>
            <person name="Varghese N."/>
            <person name="Submissions S."/>
        </authorList>
    </citation>
    <scope>NUCLEOTIDE SEQUENCE [LARGE SCALE GENOMIC DNA]</scope>
    <source>
        <strain evidence="2">CGMCC 1.12402</strain>
    </source>
</reference>
<evidence type="ECO:0000313" key="1">
    <source>
        <dbReference type="EMBL" id="SEW43934.1"/>
    </source>
</evidence>
<dbReference type="OrthoDB" id="8705346at2"/>
<dbReference type="EMBL" id="FOIR01000006">
    <property type="protein sequence ID" value="SEW43934.1"/>
    <property type="molecule type" value="Genomic_DNA"/>
</dbReference>
<dbReference type="InterPro" id="IPR038712">
    <property type="entry name" value="PixA-like_sf"/>
</dbReference>
<protein>
    <submittedName>
        <fullName evidence="1">Inclusion body protein</fullName>
    </submittedName>
</protein>
<proteinExistence type="predicted"/>
<dbReference type="Pfam" id="PF12306">
    <property type="entry name" value="PixA"/>
    <property type="match status" value="1"/>
</dbReference>
<dbReference type="AlphaFoldDB" id="A0A1I0RRM8"/>